<dbReference type="Proteomes" id="UP000752696">
    <property type="component" value="Unassembled WGS sequence"/>
</dbReference>
<dbReference type="EMBL" id="CAJDYZ010013452">
    <property type="protein sequence ID" value="CAD1481118.1"/>
    <property type="molecule type" value="Genomic_DNA"/>
</dbReference>
<dbReference type="OrthoDB" id="10459526at2759"/>
<reference evidence="1" key="1">
    <citation type="submission" date="2020-07" db="EMBL/GenBank/DDBJ databases">
        <authorList>
            <person name="Nazaruddin N."/>
        </authorList>
    </citation>
    <scope>NUCLEOTIDE SEQUENCE</scope>
</reference>
<comment type="caution">
    <text evidence="1">The sequence shown here is derived from an EMBL/GenBank/DDBJ whole genome shotgun (WGS) entry which is preliminary data.</text>
</comment>
<proteinExistence type="predicted"/>
<name>A0A6V7HJP8_9HYME</name>
<sequence>MYVRTKNTDGSSFQRIAKGSSVKRKRSLSDMANNRVLGSTCIITVLRQYSLNYRDTSHRKRVYQCHSIAIKNISSQDFTRTICRNNDEPNGNCISMADQTLATSTSFVENTNAYEAYCSLIVLLGRFS</sequence>
<evidence type="ECO:0000313" key="1">
    <source>
        <dbReference type="EMBL" id="CAD1481118.1"/>
    </source>
</evidence>
<evidence type="ECO:0000313" key="2">
    <source>
        <dbReference type="Proteomes" id="UP000752696"/>
    </source>
</evidence>
<feature type="non-terminal residue" evidence="1">
    <location>
        <position position="1"/>
    </location>
</feature>
<keyword evidence="2" id="KW-1185">Reference proteome</keyword>
<protein>
    <submittedName>
        <fullName evidence="1">Uncharacterized protein</fullName>
    </submittedName>
</protein>
<accession>A0A6V7HJP8</accession>
<organism evidence="1 2">
    <name type="scientific">Heterotrigona itama</name>
    <dbReference type="NCBI Taxonomy" id="395501"/>
    <lineage>
        <taxon>Eukaryota</taxon>
        <taxon>Metazoa</taxon>
        <taxon>Ecdysozoa</taxon>
        <taxon>Arthropoda</taxon>
        <taxon>Hexapoda</taxon>
        <taxon>Insecta</taxon>
        <taxon>Pterygota</taxon>
        <taxon>Neoptera</taxon>
        <taxon>Endopterygota</taxon>
        <taxon>Hymenoptera</taxon>
        <taxon>Apocrita</taxon>
        <taxon>Aculeata</taxon>
        <taxon>Apoidea</taxon>
        <taxon>Anthophila</taxon>
        <taxon>Apidae</taxon>
        <taxon>Heterotrigona</taxon>
    </lineage>
</organism>
<dbReference type="AlphaFoldDB" id="A0A6V7HJP8"/>
<gene>
    <name evidence="1" type="ORF">MHI_LOCUS986116</name>
</gene>